<gene>
    <name evidence="2" type="ORF">E4U42_001749</name>
</gene>
<feature type="compositionally biased region" description="Basic residues" evidence="1">
    <location>
        <begin position="195"/>
        <end position="208"/>
    </location>
</feature>
<evidence type="ECO:0000256" key="1">
    <source>
        <dbReference type="SAM" id="MobiDB-lite"/>
    </source>
</evidence>
<feature type="compositionally biased region" description="Basic and acidic residues" evidence="1">
    <location>
        <begin position="342"/>
        <end position="358"/>
    </location>
</feature>
<comment type="caution">
    <text evidence="2">The sequence shown here is derived from an EMBL/GenBank/DDBJ whole genome shotgun (WGS) entry which is preliminary data.</text>
</comment>
<name>A0A8K0IZA1_9HYPO</name>
<proteinExistence type="predicted"/>
<feature type="non-terminal residue" evidence="2">
    <location>
        <position position="1"/>
    </location>
</feature>
<feature type="compositionally biased region" description="Low complexity" evidence="1">
    <location>
        <begin position="368"/>
        <end position="379"/>
    </location>
</feature>
<feature type="compositionally biased region" description="Low complexity" evidence="1">
    <location>
        <begin position="121"/>
        <end position="137"/>
    </location>
</feature>
<feature type="region of interest" description="Disordered" evidence="1">
    <location>
        <begin position="114"/>
        <end position="138"/>
    </location>
</feature>
<evidence type="ECO:0000313" key="3">
    <source>
        <dbReference type="Proteomes" id="UP000811619"/>
    </source>
</evidence>
<sequence>RAPEVEEGEPGGSSRGARRLRLRLRLRFRFRLRLRLRAREGGPVPRGAARRQAAQGKGQGRAAPGGPRHGAAVLFGNGRRQAPLREQPAHVPRGVEKVHHDGKLLLLARLRRGQEPRARHVPPGQAGQGAGAVPLPGRTTVLSRPLRRAGPAVLGQERSTHRHDGAVQGQRARHCARGRSDARLSSRRGSPARPSHQRRRRRRRRGPRLVRVGLLGRVETRGRPGRQVRRCRLRRFQGLQAGDAHLGVDHLQPAPPQVGQEEHVDLRRRHLVPALRRHQGLGRLPALLLPPGQPHLRRRAHQDQERPAQLPVAPERALQTPREQLPGLCQEPQARGRRHVPREHLQELHHPRRPRDVPQDEEEGQGADGQAGPRQGQGPRARRRQEEGRGAEGQEPERGQGEGGSAAGEGGRAEEEGRAGSRRTGHGDDQVVARAGWAWRM</sequence>
<evidence type="ECO:0000313" key="2">
    <source>
        <dbReference type="EMBL" id="KAG5912858.1"/>
    </source>
</evidence>
<feature type="compositionally biased region" description="Gly residues" evidence="1">
    <location>
        <begin position="401"/>
        <end position="410"/>
    </location>
</feature>
<feature type="non-terminal residue" evidence="2">
    <location>
        <position position="441"/>
    </location>
</feature>
<keyword evidence="3" id="KW-1185">Reference proteome</keyword>
<organism evidence="2 3">
    <name type="scientific">Claviceps africana</name>
    <dbReference type="NCBI Taxonomy" id="83212"/>
    <lineage>
        <taxon>Eukaryota</taxon>
        <taxon>Fungi</taxon>
        <taxon>Dikarya</taxon>
        <taxon>Ascomycota</taxon>
        <taxon>Pezizomycotina</taxon>
        <taxon>Sordariomycetes</taxon>
        <taxon>Hypocreomycetidae</taxon>
        <taxon>Hypocreales</taxon>
        <taxon>Clavicipitaceae</taxon>
        <taxon>Claviceps</taxon>
    </lineage>
</organism>
<reference evidence="2" key="1">
    <citation type="journal article" date="2020" name="bioRxiv">
        <title>Whole genome comparisons of ergot fungi reveals the divergence and evolution of species within the genus Claviceps are the result of varying mechanisms driving genome evolution and host range expansion.</title>
        <authorList>
            <person name="Wyka S.A."/>
            <person name="Mondo S.J."/>
            <person name="Liu M."/>
            <person name="Dettman J."/>
            <person name="Nalam V."/>
            <person name="Broders K.D."/>
        </authorList>
    </citation>
    <scope>NUCLEOTIDE SEQUENCE</scope>
    <source>
        <strain evidence="2">CCC 489</strain>
    </source>
</reference>
<feature type="region of interest" description="Disordered" evidence="1">
    <location>
        <begin position="41"/>
        <end position="72"/>
    </location>
</feature>
<dbReference type="AlphaFoldDB" id="A0A8K0IZA1"/>
<dbReference type="EMBL" id="SRPY01001547">
    <property type="protein sequence ID" value="KAG5912858.1"/>
    <property type="molecule type" value="Genomic_DNA"/>
</dbReference>
<accession>A0A8K0IZA1</accession>
<feature type="region of interest" description="Disordered" evidence="1">
    <location>
        <begin position="283"/>
        <end position="441"/>
    </location>
</feature>
<feature type="compositionally biased region" description="Basic and acidic residues" evidence="1">
    <location>
        <begin position="384"/>
        <end position="400"/>
    </location>
</feature>
<protein>
    <submittedName>
        <fullName evidence="2">Uncharacterized protein</fullName>
    </submittedName>
</protein>
<dbReference type="Proteomes" id="UP000811619">
    <property type="component" value="Unassembled WGS sequence"/>
</dbReference>
<feature type="region of interest" description="Disordered" evidence="1">
    <location>
        <begin position="151"/>
        <end position="209"/>
    </location>
</feature>
<feature type="compositionally biased region" description="Basic and acidic residues" evidence="1">
    <location>
        <begin position="411"/>
        <end position="431"/>
    </location>
</feature>